<comment type="caution">
    <text evidence="1">The sequence shown here is derived from an EMBL/GenBank/DDBJ whole genome shotgun (WGS) entry which is preliminary data.</text>
</comment>
<reference evidence="1" key="1">
    <citation type="submission" date="2019-08" db="EMBL/GenBank/DDBJ databases">
        <authorList>
            <person name="Kucharzyk K."/>
            <person name="Murdoch R.W."/>
            <person name="Higgins S."/>
            <person name="Loffler F."/>
        </authorList>
    </citation>
    <scope>NUCLEOTIDE SEQUENCE</scope>
</reference>
<gene>
    <name evidence="1" type="ORF">SDC9_179771</name>
</gene>
<organism evidence="1">
    <name type="scientific">bioreactor metagenome</name>
    <dbReference type="NCBI Taxonomy" id="1076179"/>
    <lineage>
        <taxon>unclassified sequences</taxon>
        <taxon>metagenomes</taxon>
        <taxon>ecological metagenomes</taxon>
    </lineage>
</organism>
<sequence length="99" mass="10381">MKDGYPDDIIPLYEGLKLTTSSGSPSGDLYSIEGVAPPGSFDSAVAFYQSALGGSPETLETPSMTTAQFEGESGEWSYSVNVADIYSSGNTVIQISITK</sequence>
<name>A0A645H934_9ZZZZ</name>
<dbReference type="EMBL" id="VSSQ01084220">
    <property type="protein sequence ID" value="MPN32293.1"/>
    <property type="molecule type" value="Genomic_DNA"/>
</dbReference>
<proteinExistence type="predicted"/>
<accession>A0A645H934</accession>
<evidence type="ECO:0000313" key="1">
    <source>
        <dbReference type="EMBL" id="MPN32293.1"/>
    </source>
</evidence>
<dbReference type="AlphaFoldDB" id="A0A645H934"/>
<protein>
    <submittedName>
        <fullName evidence="1">Uncharacterized protein</fullName>
    </submittedName>
</protein>